<evidence type="ECO:0000256" key="3">
    <source>
        <dbReference type="PROSITE-ProRule" id="PRU00023"/>
    </source>
</evidence>
<dbReference type="Proteomes" id="UP001596409">
    <property type="component" value="Unassembled WGS sequence"/>
</dbReference>
<evidence type="ECO:0000256" key="2">
    <source>
        <dbReference type="ARBA" id="ARBA00023043"/>
    </source>
</evidence>
<reference evidence="5" key="1">
    <citation type="journal article" date="2019" name="Int. J. Syst. Evol. Microbiol.">
        <title>The Global Catalogue of Microorganisms (GCM) 10K type strain sequencing project: providing services to taxonomists for standard genome sequencing and annotation.</title>
        <authorList>
            <consortium name="The Broad Institute Genomics Platform"/>
            <consortium name="The Broad Institute Genome Sequencing Center for Infectious Disease"/>
            <person name="Wu L."/>
            <person name="Ma J."/>
        </authorList>
    </citation>
    <scope>NUCLEOTIDE SEQUENCE [LARGE SCALE GENOMIC DNA]</scope>
    <source>
        <strain evidence="5">JCM 4855</strain>
    </source>
</reference>
<organism evidence="4 5">
    <name type="scientific">Streptomyces viridiviolaceus</name>
    <dbReference type="NCBI Taxonomy" id="68282"/>
    <lineage>
        <taxon>Bacteria</taxon>
        <taxon>Bacillati</taxon>
        <taxon>Actinomycetota</taxon>
        <taxon>Actinomycetes</taxon>
        <taxon>Kitasatosporales</taxon>
        <taxon>Streptomycetaceae</taxon>
        <taxon>Streptomyces</taxon>
    </lineage>
</organism>
<evidence type="ECO:0000313" key="5">
    <source>
        <dbReference type="Proteomes" id="UP001596409"/>
    </source>
</evidence>
<proteinExistence type="predicted"/>
<accession>A0ABW2ED31</accession>
<dbReference type="InterPro" id="IPR002110">
    <property type="entry name" value="Ankyrin_rpt"/>
</dbReference>
<dbReference type="EMBL" id="JBHSYM010000112">
    <property type="protein sequence ID" value="MFC7018040.1"/>
    <property type="molecule type" value="Genomic_DNA"/>
</dbReference>
<dbReference type="InterPro" id="IPR036770">
    <property type="entry name" value="Ankyrin_rpt-contain_sf"/>
</dbReference>
<gene>
    <name evidence="4" type="ORF">ACFQMH_41435</name>
</gene>
<sequence length="343" mass="37277">MSDAWGMTPLNWRDPAEVRRRLVAGADPNARLFALRVTPLHEAVTAEAPGDVVDVLVAHGADVDAADAEGATPLWEAVRWGNRSAAEALLRAGADPWLPAIAGRSPGHLGLDGPLTDLFAGLPGAPSISVRERDQQTRADALIASYEWAGYWAGLDLAFVADVDEDELIRRLGGEPARCPLTDSPFMAMVEDSHADWADDEDDGEPEHSPTDFDFEAWVAQRDGGAVLIGAAASSDSLCARMSAGTRLATVFFNPKGSCYVYCWADGRTVRQSEPAGYPADPWPEEWLHRFGHHAHASSHEARALAFMTAYTGVRIDEQWLIRAPKRGVPRSRTQDRPQQPPN</sequence>
<name>A0ABW2ED31_9ACTN</name>
<dbReference type="PROSITE" id="PS50088">
    <property type="entry name" value="ANK_REPEAT"/>
    <property type="match status" value="2"/>
</dbReference>
<keyword evidence="1" id="KW-0677">Repeat</keyword>
<evidence type="ECO:0000313" key="4">
    <source>
        <dbReference type="EMBL" id="MFC7018040.1"/>
    </source>
</evidence>
<dbReference type="Gene3D" id="1.25.40.20">
    <property type="entry name" value="Ankyrin repeat-containing domain"/>
    <property type="match status" value="1"/>
</dbReference>
<dbReference type="SMART" id="SM00248">
    <property type="entry name" value="ANK"/>
    <property type="match status" value="2"/>
</dbReference>
<feature type="repeat" description="ANK" evidence="3">
    <location>
        <begin position="35"/>
        <end position="68"/>
    </location>
</feature>
<comment type="caution">
    <text evidence="4">The sequence shown here is derived from an EMBL/GenBank/DDBJ whole genome shotgun (WGS) entry which is preliminary data.</text>
</comment>
<keyword evidence="2 3" id="KW-0040">ANK repeat</keyword>
<keyword evidence="5" id="KW-1185">Reference proteome</keyword>
<dbReference type="SUPFAM" id="SSF48403">
    <property type="entry name" value="Ankyrin repeat"/>
    <property type="match status" value="1"/>
</dbReference>
<dbReference type="RefSeq" id="WP_189880571.1">
    <property type="nucleotide sequence ID" value="NZ_BMWA01000045.1"/>
</dbReference>
<dbReference type="PROSITE" id="PS50297">
    <property type="entry name" value="ANK_REP_REGION"/>
    <property type="match status" value="2"/>
</dbReference>
<dbReference type="Pfam" id="PF12796">
    <property type="entry name" value="Ank_2"/>
    <property type="match status" value="1"/>
</dbReference>
<dbReference type="PANTHER" id="PTHR24171">
    <property type="entry name" value="ANKYRIN REPEAT DOMAIN-CONTAINING PROTEIN 39-RELATED"/>
    <property type="match status" value="1"/>
</dbReference>
<protein>
    <submittedName>
        <fullName evidence="4">Ankyrin repeat domain-containing protein</fullName>
    </submittedName>
</protein>
<evidence type="ECO:0000256" key="1">
    <source>
        <dbReference type="ARBA" id="ARBA00022737"/>
    </source>
</evidence>
<dbReference type="PANTHER" id="PTHR24171:SF8">
    <property type="entry name" value="BRCA1-ASSOCIATED RING DOMAIN PROTEIN 1"/>
    <property type="match status" value="1"/>
</dbReference>
<feature type="repeat" description="ANK" evidence="3">
    <location>
        <begin position="69"/>
        <end position="95"/>
    </location>
</feature>